<feature type="transmembrane region" description="Helical" evidence="1">
    <location>
        <begin position="56"/>
        <end position="74"/>
    </location>
</feature>
<feature type="transmembrane region" description="Helical" evidence="1">
    <location>
        <begin position="217"/>
        <end position="239"/>
    </location>
</feature>
<reference evidence="2 3" key="1">
    <citation type="submission" date="2019-05" db="EMBL/GenBank/DDBJ databases">
        <authorList>
            <consortium name="Pathogen Informatics"/>
        </authorList>
    </citation>
    <scope>NUCLEOTIDE SEQUENCE [LARGE SCALE GENOMIC DNA]</scope>
    <source>
        <strain evidence="2 3">NCTC5386</strain>
    </source>
</reference>
<feature type="transmembrane region" description="Helical" evidence="1">
    <location>
        <begin position="18"/>
        <end position="36"/>
    </location>
</feature>
<gene>
    <name evidence="2" type="ORF">NCTC5386_00703</name>
</gene>
<dbReference type="EMBL" id="CABEHT010000001">
    <property type="protein sequence ID" value="VTS12866.1"/>
    <property type="molecule type" value="Genomic_DNA"/>
</dbReference>
<keyword evidence="1" id="KW-0472">Membrane</keyword>
<feature type="transmembrane region" description="Helical" evidence="1">
    <location>
        <begin position="137"/>
        <end position="164"/>
    </location>
</feature>
<dbReference type="PANTHER" id="PTHR37305">
    <property type="entry name" value="INTEGRAL MEMBRANE PROTEIN-RELATED"/>
    <property type="match status" value="1"/>
</dbReference>
<dbReference type="Proteomes" id="UP000394068">
    <property type="component" value="Unassembled WGS sequence"/>
</dbReference>
<protein>
    <submittedName>
        <fullName evidence="2">Lantibiotic ABC transporter</fullName>
    </submittedName>
</protein>
<dbReference type="PANTHER" id="PTHR37305:SF1">
    <property type="entry name" value="MEMBRANE PROTEIN"/>
    <property type="match status" value="1"/>
</dbReference>
<accession>A0A4U9XIR5</accession>
<evidence type="ECO:0000256" key="1">
    <source>
        <dbReference type="SAM" id="Phobius"/>
    </source>
</evidence>
<organism evidence="2 3">
    <name type="scientific">Streptococcus pseudoporcinus</name>
    <dbReference type="NCBI Taxonomy" id="361101"/>
    <lineage>
        <taxon>Bacteria</taxon>
        <taxon>Bacillati</taxon>
        <taxon>Bacillota</taxon>
        <taxon>Bacilli</taxon>
        <taxon>Lactobacillales</taxon>
        <taxon>Streptococcaceae</taxon>
        <taxon>Streptococcus</taxon>
    </lineage>
</organism>
<dbReference type="Pfam" id="PF12730">
    <property type="entry name" value="ABC2_membrane_4"/>
    <property type="match status" value="1"/>
</dbReference>
<evidence type="ECO:0000313" key="2">
    <source>
        <dbReference type="EMBL" id="VTS12866.1"/>
    </source>
</evidence>
<dbReference type="AlphaFoldDB" id="A0A4U9XIR5"/>
<sequence length="244" mass="28047">MVKLLIAEFQKQKRSKTIYISMILVMAYLALTIFYTTGAVGLFDNFIYLYKFSLSYMNYLILPMILLSFLTTSFSSEYKNDTIKYIWTVPVTRVAYFLSKVIYVFLISLIFMLIVFITICLAGYFTRFNDSITLELILRFLYLCLYSALLVSLSVIPISIITIVTKGNGAMTNLIGSIYILISFFLMKYLQGISPLSSAPHIIWYKNFEGVQNNPNIVYLLTNVLLVFIVYGVISLHILKKQDV</sequence>
<name>A0A4U9XIR5_9STRE</name>
<feature type="transmembrane region" description="Helical" evidence="1">
    <location>
        <begin position="101"/>
        <end position="125"/>
    </location>
</feature>
<keyword evidence="1" id="KW-1133">Transmembrane helix</keyword>
<feature type="transmembrane region" description="Helical" evidence="1">
    <location>
        <begin position="171"/>
        <end position="190"/>
    </location>
</feature>
<evidence type="ECO:0000313" key="3">
    <source>
        <dbReference type="Proteomes" id="UP000394068"/>
    </source>
</evidence>
<proteinExistence type="predicted"/>
<keyword evidence="1" id="KW-0812">Transmembrane</keyword>